<keyword evidence="4" id="KW-1003">Cell membrane</keyword>
<dbReference type="InterPro" id="IPR003594">
    <property type="entry name" value="HATPase_dom"/>
</dbReference>
<comment type="subunit">
    <text evidence="15">At low DSF concentrations, interacts with RpfF.</text>
</comment>
<feature type="transmembrane region" description="Helical" evidence="19">
    <location>
        <begin position="155"/>
        <end position="179"/>
    </location>
</feature>
<evidence type="ECO:0000256" key="13">
    <source>
        <dbReference type="ARBA" id="ARBA00023012"/>
    </source>
</evidence>
<dbReference type="PRINTS" id="PR00344">
    <property type="entry name" value="BCTRLSENSOR"/>
</dbReference>
<evidence type="ECO:0000256" key="5">
    <source>
        <dbReference type="ARBA" id="ARBA00022519"/>
    </source>
</evidence>
<keyword evidence="13" id="KW-0902">Two-component regulatory system</keyword>
<dbReference type="SUPFAM" id="SSF55874">
    <property type="entry name" value="ATPase domain of HSP90 chaperone/DNA topoisomerase II/histidine kinase"/>
    <property type="match status" value="1"/>
</dbReference>
<feature type="domain" description="Response regulatory" evidence="21">
    <location>
        <begin position="689"/>
        <end position="811"/>
    </location>
</feature>
<dbReference type="InterPro" id="IPR013656">
    <property type="entry name" value="PAS_4"/>
</dbReference>
<keyword evidence="8 19" id="KW-0812">Transmembrane</keyword>
<evidence type="ECO:0000313" key="24">
    <source>
        <dbReference type="EMBL" id="ANU07113.1"/>
    </source>
</evidence>
<feature type="transmembrane region" description="Helical" evidence="19">
    <location>
        <begin position="270"/>
        <end position="290"/>
    </location>
</feature>
<dbReference type="InterPro" id="IPR005467">
    <property type="entry name" value="His_kinase_dom"/>
</dbReference>
<evidence type="ECO:0000259" key="22">
    <source>
        <dbReference type="PROSITE" id="PS50112"/>
    </source>
</evidence>
<keyword evidence="9" id="KW-0547">Nucleotide-binding</keyword>
<dbReference type="GO" id="GO:0005886">
    <property type="term" value="C:plasma membrane"/>
    <property type="evidence" value="ECO:0007669"/>
    <property type="project" value="UniProtKB-SubCell"/>
</dbReference>
<dbReference type="CDD" id="cd17546">
    <property type="entry name" value="REC_hyHK_CKI1_RcsC-like"/>
    <property type="match status" value="1"/>
</dbReference>
<dbReference type="KEGG" id="anh:A6F65_00794"/>
<evidence type="ECO:0000256" key="8">
    <source>
        <dbReference type="ARBA" id="ARBA00022692"/>
    </source>
</evidence>
<feature type="domain" description="PAS" evidence="22">
    <location>
        <begin position="303"/>
        <end position="373"/>
    </location>
</feature>
<keyword evidence="7 24" id="KW-0808">Transferase</keyword>
<protein>
    <recommendedName>
        <fullName evidence="16">Sensory/regulatory protein RpfC</fullName>
        <ecNumber evidence="3">2.7.13.3</ecNumber>
    </recommendedName>
</protein>
<dbReference type="SMART" id="SM00448">
    <property type="entry name" value="REC"/>
    <property type="match status" value="1"/>
</dbReference>
<feature type="transmembrane region" description="Helical" evidence="19">
    <location>
        <begin position="191"/>
        <end position="210"/>
    </location>
</feature>
<dbReference type="CDD" id="cd16922">
    <property type="entry name" value="HATPase_EvgS-ArcB-TorS-like"/>
    <property type="match status" value="1"/>
</dbReference>
<dbReference type="PROSITE" id="PS50110">
    <property type="entry name" value="RESPONSE_REGULATORY"/>
    <property type="match status" value="1"/>
</dbReference>
<dbReference type="SUPFAM" id="SSF47384">
    <property type="entry name" value="Homodimeric domain of signal transducing histidine kinase"/>
    <property type="match status" value="1"/>
</dbReference>
<evidence type="ECO:0000256" key="3">
    <source>
        <dbReference type="ARBA" id="ARBA00012438"/>
    </source>
</evidence>
<dbReference type="SMART" id="SM00387">
    <property type="entry name" value="HATPase_c"/>
    <property type="match status" value="1"/>
</dbReference>
<feature type="transmembrane region" description="Helical" evidence="19">
    <location>
        <begin position="83"/>
        <end position="108"/>
    </location>
</feature>
<evidence type="ECO:0000256" key="16">
    <source>
        <dbReference type="ARBA" id="ARBA00068150"/>
    </source>
</evidence>
<dbReference type="SUPFAM" id="SSF47226">
    <property type="entry name" value="Histidine-containing phosphotransfer domain, HPT domain"/>
    <property type="match status" value="1"/>
</dbReference>
<evidence type="ECO:0000256" key="11">
    <source>
        <dbReference type="ARBA" id="ARBA00022840"/>
    </source>
</evidence>
<dbReference type="InterPro" id="IPR007895">
    <property type="entry name" value="MASE1"/>
</dbReference>
<dbReference type="FunFam" id="1.10.287.130:FF:000002">
    <property type="entry name" value="Two-component osmosensing histidine kinase"/>
    <property type="match status" value="1"/>
</dbReference>
<dbReference type="PANTHER" id="PTHR43047:SF78">
    <property type="entry name" value="SENSORY_REGULATORY PROTEIN RPFC"/>
    <property type="match status" value="1"/>
</dbReference>
<accession>A0A1C7D737</accession>
<dbReference type="PROSITE" id="PS50109">
    <property type="entry name" value="HIS_KIN"/>
    <property type="match status" value="1"/>
</dbReference>
<keyword evidence="6 18" id="KW-0597">Phosphoprotein</keyword>
<dbReference type="PROSITE" id="PS50894">
    <property type="entry name" value="HPT"/>
    <property type="match status" value="1"/>
</dbReference>
<gene>
    <name evidence="24" type="primary">luxQ_1</name>
    <name evidence="24" type="ORF">A6F65_00794</name>
</gene>
<comment type="catalytic activity">
    <reaction evidence="1">
        <text>ATP + protein L-histidine = ADP + protein N-phospho-L-histidine.</text>
        <dbReference type="EC" id="2.7.13.3"/>
    </reaction>
</comment>
<dbReference type="Gene3D" id="3.30.565.10">
    <property type="entry name" value="Histidine kinase-like ATPase, C-terminal domain"/>
    <property type="match status" value="1"/>
</dbReference>
<dbReference type="Proteomes" id="UP000092698">
    <property type="component" value="Chromosome"/>
</dbReference>
<dbReference type="InterPro" id="IPR036097">
    <property type="entry name" value="HisK_dim/P_sf"/>
</dbReference>
<evidence type="ECO:0000256" key="6">
    <source>
        <dbReference type="ARBA" id="ARBA00022553"/>
    </source>
</evidence>
<dbReference type="Pfam" id="PF05231">
    <property type="entry name" value="MASE1"/>
    <property type="match status" value="1"/>
</dbReference>
<evidence type="ECO:0000256" key="17">
    <source>
        <dbReference type="PROSITE-ProRule" id="PRU00110"/>
    </source>
</evidence>
<dbReference type="Gene3D" id="1.10.287.130">
    <property type="match status" value="1"/>
</dbReference>
<dbReference type="Gene3D" id="1.20.120.160">
    <property type="entry name" value="HPT domain"/>
    <property type="match status" value="1"/>
</dbReference>
<name>A0A1C7D737_9SPHN</name>
<evidence type="ECO:0000256" key="10">
    <source>
        <dbReference type="ARBA" id="ARBA00022777"/>
    </source>
</evidence>
<dbReference type="Gene3D" id="3.40.50.2300">
    <property type="match status" value="1"/>
</dbReference>
<dbReference type="PROSITE" id="PS50112">
    <property type="entry name" value="PAS"/>
    <property type="match status" value="1"/>
</dbReference>
<feature type="transmembrane region" description="Helical" evidence="19">
    <location>
        <begin position="240"/>
        <end position="258"/>
    </location>
</feature>
<evidence type="ECO:0000259" key="20">
    <source>
        <dbReference type="PROSITE" id="PS50109"/>
    </source>
</evidence>
<feature type="transmembrane region" description="Helical" evidence="19">
    <location>
        <begin position="120"/>
        <end position="143"/>
    </location>
</feature>
<keyword evidence="25" id="KW-1185">Reference proteome</keyword>
<evidence type="ECO:0000256" key="4">
    <source>
        <dbReference type="ARBA" id="ARBA00022475"/>
    </source>
</evidence>
<dbReference type="InterPro" id="IPR008207">
    <property type="entry name" value="Sig_transdc_His_kin_Hpt_dom"/>
</dbReference>
<dbReference type="InterPro" id="IPR011006">
    <property type="entry name" value="CheY-like_superfamily"/>
</dbReference>
<keyword evidence="14 19" id="KW-0472">Membrane</keyword>
<evidence type="ECO:0000259" key="23">
    <source>
        <dbReference type="PROSITE" id="PS50894"/>
    </source>
</evidence>
<evidence type="ECO:0000256" key="1">
    <source>
        <dbReference type="ARBA" id="ARBA00000085"/>
    </source>
</evidence>
<dbReference type="SMART" id="SM00091">
    <property type="entry name" value="PAS"/>
    <property type="match status" value="1"/>
</dbReference>
<dbReference type="OrthoDB" id="9801651at2"/>
<dbReference type="InterPro" id="IPR004358">
    <property type="entry name" value="Sig_transdc_His_kin-like_C"/>
</dbReference>
<dbReference type="InterPro" id="IPR001789">
    <property type="entry name" value="Sig_transdc_resp-reg_receiver"/>
</dbReference>
<keyword evidence="5" id="KW-0997">Cell inner membrane</keyword>
<sequence>MTRIQDRRWYGWLLAALVALAFGVIAVISIELTRGAGRIAALWLPNAVVVALILGVPRLPVWPTLALSWPANIAANLFVGDEAFTAIGLSLANAVEIAVAVMLVRRLVGRVPDMGRTKDLLGLLFAACIVAPLCSSIIATLVLHPGETTGLLEDAAMWALTDALGMMLAAPILLIFIDAIRNRPAISRGKAKEWIGLTAIGTATVIGVFAQTEFPLLFLSANVVLVHAFRLGLLGTAFSVSKIAIIAMIATSMGLGPITLIDGSLFEQMAVLQLFLASIFALGVPVAAVLSHQRLTMERLAEREAALRLLTDHATDAVIRIDRERRITFASPAFAALLGADPAEAIGRPLLDYVHPDGRADFDAFMAAQAERTHGPATLTFRRALAGTSCDPEFVEISCSALGVADGAEDGDIVACARDVTRRVRLESQLEDARAAAENGARSKSEFLANMSHEIRTPMNGVLGFAQLLVEADLPARSHRHAELIVESGQSMMALLNDILDISKIEAGQVQIKPEVLPLAEMVETCCRMHGPTAEAKGLDLSCTIEEDLPDLVMADPLRMRQILLNLVGNAVKFTDRGHVQIKVCRTDDRMRIAITDTGPGIAPERLEAIFRPFEQEDMSTTRDFGGTGLGLAISHQLARMMKGDITVSSTAGVGTRFTLELPLTVAARREDTEATKVQGTRAHRSGALVLLVEDHDLNQILMREMIERTGQRVVLATDGLEAVTKVLEAEERGQQFDLVFMDVRMPRCDGFAATRKIREAGIGEAQLPIIALTANAYREDIEAALESGMQQHLSKPLTIGALRETLRQWLPERRVARPVQEETAMEDPAIMQPAPPTPIRQDNQISQASASLQDRWAARRAEAIDAVSALLDRGSLDDSVIDEVASLVHKLAGTAGMFGQDELGRKAGELEQVLRRSGEWDQVEGSARALLAAA</sequence>
<evidence type="ECO:0000256" key="15">
    <source>
        <dbReference type="ARBA" id="ARBA00064003"/>
    </source>
</evidence>
<evidence type="ECO:0000256" key="12">
    <source>
        <dbReference type="ARBA" id="ARBA00022989"/>
    </source>
</evidence>
<evidence type="ECO:0000256" key="7">
    <source>
        <dbReference type="ARBA" id="ARBA00022679"/>
    </source>
</evidence>
<dbReference type="GO" id="GO:0005524">
    <property type="term" value="F:ATP binding"/>
    <property type="evidence" value="ECO:0007669"/>
    <property type="project" value="UniProtKB-KW"/>
</dbReference>
<dbReference type="InterPro" id="IPR035965">
    <property type="entry name" value="PAS-like_dom_sf"/>
</dbReference>
<dbReference type="EC" id="2.7.13.3" evidence="3"/>
<dbReference type="SMART" id="SM00388">
    <property type="entry name" value="HisKA"/>
    <property type="match status" value="1"/>
</dbReference>
<dbReference type="GO" id="GO:0000155">
    <property type="term" value="F:phosphorelay sensor kinase activity"/>
    <property type="evidence" value="ECO:0007669"/>
    <property type="project" value="InterPro"/>
</dbReference>
<keyword evidence="11" id="KW-0067">ATP-binding</keyword>
<evidence type="ECO:0000256" key="19">
    <source>
        <dbReference type="SAM" id="Phobius"/>
    </source>
</evidence>
<reference evidence="24 25" key="1">
    <citation type="submission" date="2016-07" db="EMBL/GenBank/DDBJ databases">
        <title>Complete genome sequence of Altererythrobacter namhicola JCM 16345T, containing esterase-encoding genes.</title>
        <authorList>
            <person name="Cheng H."/>
            <person name="Wu Y.-H."/>
            <person name="Jian S.-L."/>
            <person name="Huo Y.-Y."/>
            <person name="Wang C.-S."/>
            <person name="Xu X.-W."/>
        </authorList>
    </citation>
    <scope>NUCLEOTIDE SEQUENCE [LARGE SCALE GENOMIC DNA]</scope>
    <source>
        <strain evidence="24 25">JCM 16345</strain>
    </source>
</reference>
<dbReference type="PANTHER" id="PTHR43047">
    <property type="entry name" value="TWO-COMPONENT HISTIDINE PROTEIN KINASE"/>
    <property type="match status" value="1"/>
</dbReference>
<feature type="modified residue" description="4-aspartylphosphate" evidence="18">
    <location>
        <position position="743"/>
    </location>
</feature>
<evidence type="ECO:0000256" key="18">
    <source>
        <dbReference type="PROSITE-ProRule" id="PRU00169"/>
    </source>
</evidence>
<dbReference type="CDD" id="cd00130">
    <property type="entry name" value="PAS"/>
    <property type="match status" value="1"/>
</dbReference>
<dbReference type="Pfam" id="PF01627">
    <property type="entry name" value="Hpt"/>
    <property type="match status" value="1"/>
</dbReference>
<feature type="domain" description="HPt" evidence="23">
    <location>
        <begin position="849"/>
        <end position="935"/>
    </location>
</feature>
<dbReference type="Pfam" id="PF02518">
    <property type="entry name" value="HATPase_c"/>
    <property type="match status" value="1"/>
</dbReference>
<feature type="transmembrane region" description="Helical" evidence="19">
    <location>
        <begin position="42"/>
        <end position="63"/>
    </location>
</feature>
<dbReference type="InterPro" id="IPR036641">
    <property type="entry name" value="HPT_dom_sf"/>
</dbReference>
<dbReference type="InterPro" id="IPR000014">
    <property type="entry name" value="PAS"/>
</dbReference>
<keyword evidence="12 19" id="KW-1133">Transmembrane helix</keyword>
<dbReference type="CDD" id="cd00082">
    <property type="entry name" value="HisKA"/>
    <property type="match status" value="1"/>
</dbReference>
<feature type="domain" description="Histidine kinase" evidence="20">
    <location>
        <begin position="450"/>
        <end position="666"/>
    </location>
</feature>
<proteinExistence type="predicted"/>
<dbReference type="InterPro" id="IPR003661">
    <property type="entry name" value="HisK_dim/P_dom"/>
</dbReference>
<dbReference type="STRING" id="645517.A6F65_00794"/>
<dbReference type="Pfam" id="PF08448">
    <property type="entry name" value="PAS_4"/>
    <property type="match status" value="1"/>
</dbReference>
<dbReference type="RefSeq" id="WP_067786160.1">
    <property type="nucleotide sequence ID" value="NZ_CP016545.1"/>
</dbReference>
<dbReference type="InterPro" id="IPR036890">
    <property type="entry name" value="HATPase_C_sf"/>
</dbReference>
<evidence type="ECO:0000256" key="2">
    <source>
        <dbReference type="ARBA" id="ARBA00004429"/>
    </source>
</evidence>
<dbReference type="Pfam" id="PF00072">
    <property type="entry name" value="Response_reg"/>
    <property type="match status" value="1"/>
</dbReference>
<dbReference type="NCBIfam" id="TIGR00229">
    <property type="entry name" value="sensory_box"/>
    <property type="match status" value="1"/>
</dbReference>
<keyword evidence="10 24" id="KW-0418">Kinase</keyword>
<dbReference type="Pfam" id="PF00512">
    <property type="entry name" value="HisKA"/>
    <property type="match status" value="1"/>
</dbReference>
<comment type="subcellular location">
    <subcellularLocation>
        <location evidence="2">Cell inner membrane</location>
        <topology evidence="2">Multi-pass membrane protein</topology>
    </subcellularLocation>
</comment>
<dbReference type="SUPFAM" id="SSF55785">
    <property type="entry name" value="PYP-like sensor domain (PAS domain)"/>
    <property type="match status" value="1"/>
</dbReference>
<dbReference type="Gene3D" id="3.30.450.20">
    <property type="entry name" value="PAS domain"/>
    <property type="match status" value="1"/>
</dbReference>
<evidence type="ECO:0000259" key="21">
    <source>
        <dbReference type="PROSITE" id="PS50110"/>
    </source>
</evidence>
<feature type="modified residue" description="Phosphohistidine" evidence="17">
    <location>
        <position position="890"/>
    </location>
</feature>
<dbReference type="SUPFAM" id="SSF52172">
    <property type="entry name" value="CheY-like"/>
    <property type="match status" value="1"/>
</dbReference>
<organism evidence="24 25">
    <name type="scientific">Paraurantiacibacter namhicola</name>
    <dbReference type="NCBI Taxonomy" id="645517"/>
    <lineage>
        <taxon>Bacteria</taxon>
        <taxon>Pseudomonadati</taxon>
        <taxon>Pseudomonadota</taxon>
        <taxon>Alphaproteobacteria</taxon>
        <taxon>Sphingomonadales</taxon>
        <taxon>Erythrobacteraceae</taxon>
        <taxon>Paraurantiacibacter</taxon>
    </lineage>
</organism>
<dbReference type="AlphaFoldDB" id="A0A1C7D737"/>
<evidence type="ECO:0000256" key="14">
    <source>
        <dbReference type="ARBA" id="ARBA00023136"/>
    </source>
</evidence>
<feature type="transmembrane region" description="Helical" evidence="19">
    <location>
        <begin position="12"/>
        <end position="30"/>
    </location>
</feature>
<dbReference type="FunFam" id="3.30.565.10:FF:000010">
    <property type="entry name" value="Sensor histidine kinase RcsC"/>
    <property type="match status" value="1"/>
</dbReference>
<evidence type="ECO:0000256" key="9">
    <source>
        <dbReference type="ARBA" id="ARBA00022741"/>
    </source>
</evidence>
<dbReference type="EMBL" id="CP016545">
    <property type="protein sequence ID" value="ANU07113.1"/>
    <property type="molecule type" value="Genomic_DNA"/>
</dbReference>
<evidence type="ECO:0000313" key="25">
    <source>
        <dbReference type="Proteomes" id="UP000092698"/>
    </source>
</evidence>